<keyword evidence="3" id="KW-0547">Nucleotide-binding</keyword>
<evidence type="ECO:0000256" key="2">
    <source>
        <dbReference type="ARBA" id="ARBA00051243"/>
    </source>
</evidence>
<dbReference type="PROSITE" id="PS00109">
    <property type="entry name" value="PROTEIN_KINASE_TYR"/>
    <property type="match status" value="1"/>
</dbReference>
<evidence type="ECO:0000313" key="7">
    <source>
        <dbReference type="Proteomes" id="UP000192578"/>
    </source>
</evidence>
<feature type="domain" description="Bulb-type lectin" evidence="5">
    <location>
        <begin position="667"/>
        <end position="783"/>
    </location>
</feature>
<dbReference type="InterPro" id="IPR020635">
    <property type="entry name" value="Tyr_kinase_cat_dom"/>
</dbReference>
<keyword evidence="7" id="KW-1185">Reference proteome</keyword>
<evidence type="ECO:0000259" key="4">
    <source>
        <dbReference type="PROSITE" id="PS50011"/>
    </source>
</evidence>
<reference evidence="7" key="1">
    <citation type="submission" date="2017-01" db="EMBL/GenBank/DDBJ databases">
        <title>Comparative genomics of anhydrobiosis in the tardigrade Hypsibius dujardini.</title>
        <authorList>
            <person name="Yoshida Y."/>
            <person name="Koutsovoulos G."/>
            <person name="Laetsch D."/>
            <person name="Stevens L."/>
            <person name="Kumar S."/>
            <person name="Horikawa D."/>
            <person name="Ishino K."/>
            <person name="Komine S."/>
            <person name="Tomita M."/>
            <person name="Blaxter M."/>
            <person name="Arakawa K."/>
        </authorList>
    </citation>
    <scope>NUCLEOTIDE SEQUENCE [LARGE SCALE GENOMIC DNA]</scope>
    <source>
        <strain evidence="7">Z151</strain>
    </source>
</reference>
<dbReference type="PROSITE" id="PS50927">
    <property type="entry name" value="BULB_LECTIN"/>
    <property type="match status" value="4"/>
</dbReference>
<dbReference type="PROSITE" id="PS00107">
    <property type="entry name" value="PROTEIN_KINASE_ATP"/>
    <property type="match status" value="1"/>
</dbReference>
<dbReference type="PRINTS" id="PR00109">
    <property type="entry name" value="TYRKINASE"/>
</dbReference>
<feature type="domain" description="Bulb-type lectin" evidence="5">
    <location>
        <begin position="119"/>
        <end position="233"/>
    </location>
</feature>
<evidence type="ECO:0000256" key="1">
    <source>
        <dbReference type="ARBA" id="ARBA00004167"/>
    </source>
</evidence>
<evidence type="ECO:0000256" key="3">
    <source>
        <dbReference type="PROSITE-ProRule" id="PRU10141"/>
    </source>
</evidence>
<dbReference type="Gene3D" id="3.30.200.20">
    <property type="entry name" value="Phosphorylase Kinase, domain 1"/>
    <property type="match status" value="1"/>
</dbReference>
<gene>
    <name evidence="6" type="ORF">BV898_18785</name>
</gene>
<evidence type="ECO:0000259" key="5">
    <source>
        <dbReference type="PROSITE" id="PS50927"/>
    </source>
</evidence>
<dbReference type="GO" id="GO:0004714">
    <property type="term" value="F:transmembrane receptor protein tyrosine kinase activity"/>
    <property type="evidence" value="ECO:0007669"/>
    <property type="project" value="UniProtKB-EC"/>
</dbReference>
<name>A0A9X6RP66_HYPEX</name>
<dbReference type="InterPro" id="IPR017441">
    <property type="entry name" value="Protein_kinase_ATP_BS"/>
</dbReference>
<dbReference type="SUPFAM" id="SSF56112">
    <property type="entry name" value="Protein kinase-like (PK-like)"/>
    <property type="match status" value="1"/>
</dbReference>
<dbReference type="InterPro" id="IPR011009">
    <property type="entry name" value="Kinase-like_dom_sf"/>
</dbReference>
<dbReference type="InterPro" id="IPR000719">
    <property type="entry name" value="Prot_kinase_dom"/>
</dbReference>
<feature type="domain" description="Protein kinase" evidence="4">
    <location>
        <begin position="1281"/>
        <end position="1564"/>
    </location>
</feature>
<keyword evidence="6" id="KW-0675">Receptor</keyword>
<dbReference type="GO" id="GO:0007169">
    <property type="term" value="P:cell surface receptor protein tyrosine kinase signaling pathway"/>
    <property type="evidence" value="ECO:0007669"/>
    <property type="project" value="TreeGrafter"/>
</dbReference>
<dbReference type="GO" id="GO:0005524">
    <property type="term" value="F:ATP binding"/>
    <property type="evidence" value="ECO:0007669"/>
    <property type="project" value="UniProtKB-UniRule"/>
</dbReference>
<dbReference type="CDD" id="cd00192">
    <property type="entry name" value="PTKc"/>
    <property type="match status" value="1"/>
</dbReference>
<dbReference type="Proteomes" id="UP000192578">
    <property type="component" value="Unassembled WGS sequence"/>
</dbReference>
<protein>
    <submittedName>
        <fullName evidence="6">Fibroblast growth factor receptor 3</fullName>
    </submittedName>
</protein>
<dbReference type="PROSITE" id="PS50011">
    <property type="entry name" value="PROTEIN_KINASE_DOM"/>
    <property type="match status" value="1"/>
</dbReference>
<comment type="subcellular location">
    <subcellularLocation>
        <location evidence="1">Membrane</location>
        <topology evidence="1">Single-pass membrane protein</topology>
    </subcellularLocation>
</comment>
<comment type="caution">
    <text evidence="6">The sequence shown here is derived from an EMBL/GenBank/DDBJ whole genome shotgun (WGS) entry which is preliminary data.</text>
</comment>
<dbReference type="OrthoDB" id="1884773at2759"/>
<keyword evidence="3" id="KW-0067">ATP-binding</keyword>
<dbReference type="Gene3D" id="2.90.10.30">
    <property type="match status" value="3"/>
</dbReference>
<dbReference type="Pfam" id="PF07714">
    <property type="entry name" value="PK_Tyr_Ser-Thr"/>
    <property type="match status" value="1"/>
</dbReference>
<dbReference type="GO" id="GO:0005886">
    <property type="term" value="C:plasma membrane"/>
    <property type="evidence" value="ECO:0007669"/>
    <property type="project" value="TreeGrafter"/>
</dbReference>
<dbReference type="SUPFAM" id="SSF51110">
    <property type="entry name" value="alpha-D-mannose-specific plant lectins"/>
    <property type="match status" value="4"/>
</dbReference>
<dbReference type="EMBL" id="MTYJ01000399">
    <property type="protein sequence ID" value="OWA54381.1"/>
    <property type="molecule type" value="Genomic_DNA"/>
</dbReference>
<dbReference type="InterPro" id="IPR001480">
    <property type="entry name" value="Bulb-type_lectin_dom"/>
</dbReference>
<dbReference type="InterPro" id="IPR001245">
    <property type="entry name" value="Ser-Thr/Tyr_kinase_cat_dom"/>
</dbReference>
<organism evidence="6 7">
    <name type="scientific">Hypsibius exemplaris</name>
    <name type="common">Freshwater tardigrade</name>
    <dbReference type="NCBI Taxonomy" id="2072580"/>
    <lineage>
        <taxon>Eukaryota</taxon>
        <taxon>Metazoa</taxon>
        <taxon>Ecdysozoa</taxon>
        <taxon>Tardigrada</taxon>
        <taxon>Eutardigrada</taxon>
        <taxon>Parachela</taxon>
        <taxon>Hypsibioidea</taxon>
        <taxon>Hypsibiidae</taxon>
        <taxon>Hypsibius</taxon>
    </lineage>
</organism>
<accession>A0A9X6RP66</accession>
<proteinExistence type="predicted"/>
<dbReference type="PANTHER" id="PTHR24416">
    <property type="entry name" value="TYROSINE-PROTEIN KINASE RECEPTOR"/>
    <property type="match status" value="1"/>
</dbReference>
<evidence type="ECO:0000313" key="6">
    <source>
        <dbReference type="EMBL" id="OWA54381.1"/>
    </source>
</evidence>
<sequence length="1642" mass="180852">MIYSLKNESSLLNKRTIVHGLGIEVNGDLTMYAKDDSCTYGMRNNWVTPDGANLRLSDDCILCVYKNGACLWTSSRRAYACPANNSDGEAHLIADDDNLPKPPQSRQFTHGKSSDLLMREVLESGEALFVGRSLWSPGRSVQLKMEWTGDLAIYRQCDNKSIWSSETSHYTSNPRSVVMQENGNLAMYNREGNLLWSSGTFQPRFGGAKLRLRDTGSLCIYTQRECLWESGGFGLCELTPSPAFQNGTVILNLGKSLKRGDSFTSNTQKGSCSLSAQADGNLVLVRSCDDAVVFSIRHGAGFTENLGWNWKAFVYSFDLTNGGDLAVTYGDSRSYFFKKISSLFNGSADMDLRMNDDCRMCVFDNGTCLWTAHAVTYPCPSSGTTPTKAYQEVSGGVLAPGESLHIGQVMWSANRTTQLRMQADGNLVVYRECDHQVIWASRSNYSDSSSRPLSLLMQSDGNLVMYDARHKLLWASGTTGDPFTASHLRLDDTGSLCIGKAKGKCFWKSGGLGLCRPVDASQFQDAQVILSSGKQMTKGQKRFSRNKACVLTLQEDGDLLLNRQCDGVDIFSVRHGLDSPQGLGNSSDAFVSQLAIDGDGRLHVNEATQYRETLFRGIKTTTKNSSDNITLADLRLSDDCQLCVFKEGVCLWFGHAKTYPCPVTLAGSVLKSGQTLSARQSLDSPRHNVQLKMENNGNLWLRRACDEEVAWGILLGDVLTMDIPSKLTMQTDGNLALYNSEKVPVWESGTIGRKFAGADLRVNNDGTLCIAKNGSRCLWTSGGYGVCDPLYSKTFDDAKVILESGKRLTRNSIINSTRATCSLQFQVDGDVVLYRECDGAAIFSFKKEMVFLRNMDLLHEFGISTHGDLEAYGFDGTVTTLQNVTARMRWDTTDGADLRLHDDCVLCIYRNGTCLWISSGLSYGCPLVNSTEPSAVSFQSEHQSVAPQRMFNAPRQPANLKMESTGDLVVYRVCDNQSIWSSASSFAYMNNTDNPQSVVMQENGNLAIYRLDGLLAWSSGTFSPRFAGARLRLDDSGALCIFTDKECLWESGGFALCQPLPSPTFEKAEEVLPPGGSLLDNGFVTKQGACQLTVRPNGNLMLSRTCDDAAIFSVRHGVGFTDNLGWSQNAYVGGFSLNQFGNLTRIYRGKKFFLYSFNNIWHLFNGTSTGANLRLRSDCRMCPVQGRCVLVTAHAFTYPCPGGKVPLTETENLPVTGSPIVSVGVGVGCAVIVLLIIGLLMRNFANAFALELAGLGGDNDELKAVCSAYVALLNVPMDHLKLDDVILGKGEFGIVYKGLAHDLPTVSKSPIIVAVKMFTGSAERRKLEFVGEVETMIKCGRHANIVNILGIVCHGRPYLLLEYCSNGSLLSFLKDRRSSFYSHLDESNNYAPVDHLAMEEQWLQLCDTHVAAWLTSIPAFIIHRDLAARNILVTDGRIMKISDFGLARHGGDTYTVSNVFIALPILWMPPDAILSREFSEKSDAWSFGVVLWEIFSLGLVPFDSPEVAKFSAVAFAEWLLEGHQLAQPAHAPNAIVSLMQSRWCLKPRCRPTFSGLYARLDAILSTTDTGTSYLLLEETDEVDSRLEELDRQIFDCLQQQDWTTTDDADGETEAEAQCLTPSNEKTHLVRAMLTTLHNLWLC</sequence>
<feature type="domain" description="Bulb-type lectin" evidence="5">
    <location>
        <begin position="936"/>
        <end position="1054"/>
    </location>
</feature>
<feature type="domain" description="Bulb-type lectin" evidence="5">
    <location>
        <begin position="395"/>
        <end position="511"/>
    </location>
</feature>
<dbReference type="Gene3D" id="1.10.510.10">
    <property type="entry name" value="Transferase(Phosphotransferase) domain 1"/>
    <property type="match status" value="1"/>
</dbReference>
<dbReference type="PANTHER" id="PTHR24416:SF600">
    <property type="entry name" value="PDGF- AND VEGF-RECEPTOR RELATED, ISOFORM J"/>
    <property type="match status" value="1"/>
</dbReference>
<dbReference type="GO" id="GO:0043235">
    <property type="term" value="C:receptor complex"/>
    <property type="evidence" value="ECO:0007669"/>
    <property type="project" value="TreeGrafter"/>
</dbReference>
<dbReference type="InterPro" id="IPR008266">
    <property type="entry name" value="Tyr_kinase_AS"/>
</dbReference>
<dbReference type="SMART" id="SM00219">
    <property type="entry name" value="TyrKc"/>
    <property type="match status" value="1"/>
</dbReference>
<dbReference type="InterPro" id="IPR050122">
    <property type="entry name" value="RTK"/>
</dbReference>
<feature type="binding site" evidence="3">
    <location>
        <position position="1316"/>
    </location>
    <ligand>
        <name>ATP</name>
        <dbReference type="ChEBI" id="CHEBI:30616"/>
    </ligand>
</feature>
<comment type="catalytic activity">
    <reaction evidence="2">
        <text>L-tyrosyl-[protein] + ATP = O-phospho-L-tyrosyl-[protein] + ADP + H(+)</text>
        <dbReference type="Rhea" id="RHEA:10596"/>
        <dbReference type="Rhea" id="RHEA-COMP:10136"/>
        <dbReference type="Rhea" id="RHEA-COMP:20101"/>
        <dbReference type="ChEBI" id="CHEBI:15378"/>
        <dbReference type="ChEBI" id="CHEBI:30616"/>
        <dbReference type="ChEBI" id="CHEBI:46858"/>
        <dbReference type="ChEBI" id="CHEBI:61978"/>
        <dbReference type="ChEBI" id="CHEBI:456216"/>
        <dbReference type="EC" id="2.7.10.1"/>
    </reaction>
</comment>
<dbReference type="InterPro" id="IPR036426">
    <property type="entry name" value="Bulb-type_lectin_dom_sf"/>
</dbReference>
<dbReference type="Gene3D" id="2.90.10.10">
    <property type="entry name" value="Bulb-type lectin domain"/>
    <property type="match status" value="5"/>
</dbReference>
<dbReference type="SMART" id="SM00108">
    <property type="entry name" value="B_lectin"/>
    <property type="match status" value="4"/>
</dbReference>